<name>A0ABV9HRR3_9FLAO</name>
<dbReference type="SUPFAM" id="SSF55347">
    <property type="entry name" value="Glyceraldehyde-3-phosphate dehydrogenase-like, C-terminal domain"/>
    <property type="match status" value="1"/>
</dbReference>
<dbReference type="EMBL" id="JBHSFV010000001">
    <property type="protein sequence ID" value="MFC4632385.1"/>
    <property type="molecule type" value="Genomic_DNA"/>
</dbReference>
<dbReference type="PANTHER" id="PTHR43377:SF1">
    <property type="entry name" value="BILIVERDIN REDUCTASE A"/>
    <property type="match status" value="1"/>
</dbReference>
<gene>
    <name evidence="3" type="ORF">ACFO3O_00585</name>
</gene>
<dbReference type="RefSeq" id="WP_379976574.1">
    <property type="nucleotide sequence ID" value="NZ_JBHSFV010000001.1"/>
</dbReference>
<evidence type="ECO:0000259" key="1">
    <source>
        <dbReference type="Pfam" id="PF01408"/>
    </source>
</evidence>
<dbReference type="InterPro" id="IPR000683">
    <property type="entry name" value="Gfo/Idh/MocA-like_OxRdtase_N"/>
</dbReference>
<feature type="domain" description="Gfo/Idh/MocA-like oxidoreductase N-terminal" evidence="1">
    <location>
        <begin position="3"/>
        <end position="118"/>
    </location>
</feature>
<comment type="caution">
    <text evidence="3">The sequence shown here is derived from an EMBL/GenBank/DDBJ whole genome shotgun (WGS) entry which is preliminary data.</text>
</comment>
<dbReference type="Pfam" id="PF01408">
    <property type="entry name" value="GFO_IDH_MocA"/>
    <property type="match status" value="1"/>
</dbReference>
<sequence>MLKAGVLGAGHLGKIHLRLLQQSENYELIGFYDASPEVRKAIANQFGYTPFDTMEALIDACDMVDVVTPTTFHYECAKKVITAGKHLFIEKPITNTVEEAEELLALAAKHKVLGQVGHVERFNPAFMAVNDSIQKPMFIEAHRLAEFNPRGTDVPVVLDLMIHDIDAILSVVQSPVKNVSASGVSVISETPDIANARIEFENGCVANLTASRISLKNMRKARFFQKDAYISVDFLEKKVEVVKMKDAPENPDDFAMILQNAEGIKKQIYFDNPDVPANNAILDELDAFAKAIKNNTTPIVSLEAGTEALRVAKMVIANF</sequence>
<proteinExistence type="predicted"/>
<dbReference type="Gene3D" id="3.40.50.720">
    <property type="entry name" value="NAD(P)-binding Rossmann-like Domain"/>
    <property type="match status" value="1"/>
</dbReference>
<reference evidence="4" key="1">
    <citation type="journal article" date="2019" name="Int. J. Syst. Evol. Microbiol.">
        <title>The Global Catalogue of Microorganisms (GCM) 10K type strain sequencing project: providing services to taxonomists for standard genome sequencing and annotation.</title>
        <authorList>
            <consortium name="The Broad Institute Genomics Platform"/>
            <consortium name="The Broad Institute Genome Sequencing Center for Infectious Disease"/>
            <person name="Wu L."/>
            <person name="Ma J."/>
        </authorList>
    </citation>
    <scope>NUCLEOTIDE SEQUENCE [LARGE SCALE GENOMIC DNA]</scope>
    <source>
        <strain evidence="4">YJ-61-S</strain>
    </source>
</reference>
<evidence type="ECO:0000313" key="3">
    <source>
        <dbReference type="EMBL" id="MFC4632385.1"/>
    </source>
</evidence>
<evidence type="ECO:0000259" key="2">
    <source>
        <dbReference type="Pfam" id="PF22725"/>
    </source>
</evidence>
<evidence type="ECO:0000313" key="4">
    <source>
        <dbReference type="Proteomes" id="UP001596043"/>
    </source>
</evidence>
<organism evidence="3 4">
    <name type="scientific">Dokdonia ponticola</name>
    <dbReference type="NCBI Taxonomy" id="2041041"/>
    <lineage>
        <taxon>Bacteria</taxon>
        <taxon>Pseudomonadati</taxon>
        <taxon>Bacteroidota</taxon>
        <taxon>Flavobacteriia</taxon>
        <taxon>Flavobacteriales</taxon>
        <taxon>Flavobacteriaceae</taxon>
        <taxon>Dokdonia</taxon>
    </lineage>
</organism>
<dbReference type="SUPFAM" id="SSF51735">
    <property type="entry name" value="NAD(P)-binding Rossmann-fold domains"/>
    <property type="match status" value="1"/>
</dbReference>
<dbReference type="InterPro" id="IPR036291">
    <property type="entry name" value="NAD(P)-bd_dom_sf"/>
</dbReference>
<dbReference type="Pfam" id="PF22725">
    <property type="entry name" value="GFO_IDH_MocA_C3"/>
    <property type="match status" value="1"/>
</dbReference>
<dbReference type="Gene3D" id="3.30.360.10">
    <property type="entry name" value="Dihydrodipicolinate Reductase, domain 2"/>
    <property type="match status" value="1"/>
</dbReference>
<keyword evidence="4" id="KW-1185">Reference proteome</keyword>
<dbReference type="PANTHER" id="PTHR43377">
    <property type="entry name" value="BILIVERDIN REDUCTASE A"/>
    <property type="match status" value="1"/>
</dbReference>
<protein>
    <submittedName>
        <fullName evidence="3">Gfo/Idh/MocA family protein</fullName>
    </submittedName>
</protein>
<dbReference type="InterPro" id="IPR051450">
    <property type="entry name" value="Gfo/Idh/MocA_Oxidoreductases"/>
</dbReference>
<feature type="domain" description="GFO/IDH/MocA-like oxidoreductase" evidence="2">
    <location>
        <begin position="156"/>
        <end position="216"/>
    </location>
</feature>
<accession>A0ABV9HRR3</accession>
<dbReference type="InterPro" id="IPR055170">
    <property type="entry name" value="GFO_IDH_MocA-like_dom"/>
</dbReference>
<dbReference type="Proteomes" id="UP001596043">
    <property type="component" value="Unassembled WGS sequence"/>
</dbReference>